<keyword evidence="2" id="KW-1185">Reference proteome</keyword>
<dbReference type="Proteomes" id="UP001212997">
    <property type="component" value="Unassembled WGS sequence"/>
</dbReference>
<dbReference type="AlphaFoldDB" id="A0AAD5UQM8"/>
<sequence length="66" mass="7406">MTFSIPEGIANEAVSTKEDRNQFNFSAARRAKKVRSGEDPVNLESHRLEEPVSQIAFLNIAKEEDS</sequence>
<proteinExistence type="predicted"/>
<protein>
    <submittedName>
        <fullName evidence="1">Uncharacterized protein</fullName>
    </submittedName>
</protein>
<organism evidence="1 2">
    <name type="scientific">Meripilus lineatus</name>
    <dbReference type="NCBI Taxonomy" id="2056292"/>
    <lineage>
        <taxon>Eukaryota</taxon>
        <taxon>Fungi</taxon>
        <taxon>Dikarya</taxon>
        <taxon>Basidiomycota</taxon>
        <taxon>Agaricomycotina</taxon>
        <taxon>Agaricomycetes</taxon>
        <taxon>Polyporales</taxon>
        <taxon>Meripilaceae</taxon>
        <taxon>Meripilus</taxon>
    </lineage>
</organism>
<dbReference type="EMBL" id="JANAWD010000944">
    <property type="protein sequence ID" value="KAJ3474965.1"/>
    <property type="molecule type" value="Genomic_DNA"/>
</dbReference>
<reference evidence="1" key="1">
    <citation type="submission" date="2022-07" db="EMBL/GenBank/DDBJ databases">
        <title>Genome Sequence of Physisporinus lineatus.</title>
        <authorList>
            <person name="Buettner E."/>
        </authorList>
    </citation>
    <scope>NUCLEOTIDE SEQUENCE</scope>
    <source>
        <strain evidence="1">VT162</strain>
    </source>
</reference>
<gene>
    <name evidence="1" type="ORF">NLI96_g12147</name>
</gene>
<name>A0AAD5UQM8_9APHY</name>
<comment type="caution">
    <text evidence="1">The sequence shown here is derived from an EMBL/GenBank/DDBJ whole genome shotgun (WGS) entry which is preliminary data.</text>
</comment>
<accession>A0AAD5UQM8</accession>
<evidence type="ECO:0000313" key="1">
    <source>
        <dbReference type="EMBL" id="KAJ3474965.1"/>
    </source>
</evidence>
<evidence type="ECO:0000313" key="2">
    <source>
        <dbReference type="Proteomes" id="UP001212997"/>
    </source>
</evidence>